<comment type="caution">
    <text evidence="2">The sequence shown here is derived from an EMBL/GenBank/DDBJ whole genome shotgun (WGS) entry which is preliminary data.</text>
</comment>
<feature type="domain" description="F5/8 type C" evidence="1">
    <location>
        <begin position="719"/>
        <end position="827"/>
    </location>
</feature>
<dbReference type="Pfam" id="PF07944">
    <property type="entry name" value="Beta-AFase-like_GH127_cat"/>
    <property type="match status" value="1"/>
</dbReference>
<evidence type="ECO:0000259" key="1">
    <source>
        <dbReference type="PROSITE" id="PS50022"/>
    </source>
</evidence>
<dbReference type="Proteomes" id="UP001371305">
    <property type="component" value="Unassembled WGS sequence"/>
</dbReference>
<dbReference type="InterPro" id="IPR049046">
    <property type="entry name" value="Beta-AFase-like_GH127_middle"/>
</dbReference>
<dbReference type="Pfam" id="PF20736">
    <property type="entry name" value="Glyco_hydro127M"/>
    <property type="match status" value="1"/>
</dbReference>
<keyword evidence="3" id="KW-1185">Reference proteome</keyword>
<proteinExistence type="predicted"/>
<gene>
    <name evidence="2" type="ORF">WKV53_18680</name>
</gene>
<dbReference type="PANTHER" id="PTHR43465:SF2">
    <property type="entry name" value="DUF1680 DOMAIN PROTEIN (AFU_ORTHOLOGUE AFUA_1G08910)"/>
    <property type="match status" value="1"/>
</dbReference>
<dbReference type="InterPro" id="IPR000421">
    <property type="entry name" value="FA58C"/>
</dbReference>
<dbReference type="SUPFAM" id="SSF48208">
    <property type="entry name" value="Six-hairpin glycosidases"/>
    <property type="match status" value="1"/>
</dbReference>
<dbReference type="SUPFAM" id="SSF49785">
    <property type="entry name" value="Galactose-binding domain-like"/>
    <property type="match status" value="1"/>
</dbReference>
<accession>A0ABU9AZJ2</accession>
<dbReference type="Pfam" id="PF20737">
    <property type="entry name" value="Glyco_hydro127C"/>
    <property type="match status" value="1"/>
</dbReference>
<sequence length="827" mass="90933">MLIVRSSLRRASLAIIASSGCIVSHAEEASLQEIAFDQVKLTDEFWSPRLERQRTVLVPFAFSKTEEAVAHLQAAADVLAGKPQANPPKPQRYITSDLYKVMEGAAYLLKSHRDPEIEARMDRITDVIAASQKPDGYIFPPHVIGNAGPRDETGDKPYSYEVHSHETYNVGHLYEAAVAYYKATGKRKLLDVAEKNARHINHVFFEGDPAYNGGKPVNQAPGHEEIELALVKMHEATGDPLYLTMARRFLEIRGVTYVPHGEGIMAPSYAQQQAPVLKQDAPVGHAVRATYLYSAMADVGRLERDPQYGEALDKIWGNMVNKLMHITGGLGAIHGIEGFGPDYELPNADAYNETCAAVGNVFFSYRLFLNQRDSRYLDVAEVALYNNVLAGVNLEGNRFFYVNPLESDGHRPFNQGTAGRAEWFHTACCPTNLARLLPQVAGMIYSADEKDLYVGLYAGSETQVDLAGTKVKVAQKTGYPFSGKVELSLDPETPAEFALRLRVPTWTGDRFVPGNLYRFLDGATSSPIAVTVNGKAEAATMEKGFAVIRRKWNAGDKVSLELSMPVRFAGCDPRVRADVDRIAVTRGPLVYCAEQADNPGGVLNEFLASPPAVSEVKVGDQDIAGLAKVKTISLPGQALVDGKAAAAELKLIPYYAWNNRGAGQMEVWLPRKQAMTIPRAEDSPFKAVRASHTWQRDLAEAVGDLRSPADSKDEGIPRWTSWPEKGKAQWVEVDLKKPGKLRSVAPYWYDDGGGVQLPVSWEVETRSGGEWLPLKLYNTDAYQQAKDQFNVVHPASPIPVDAIRVKMAPKADACVGILELRVEMEGP</sequence>
<dbReference type="Pfam" id="PF00754">
    <property type="entry name" value="F5_F8_type_C"/>
    <property type="match status" value="1"/>
</dbReference>
<dbReference type="InterPro" id="IPR012878">
    <property type="entry name" value="Beta-AFase-like_GH127_cat"/>
</dbReference>
<dbReference type="EMBL" id="JBBUKT010000007">
    <property type="protein sequence ID" value="MEK7952546.1"/>
    <property type="molecule type" value="Genomic_DNA"/>
</dbReference>
<name>A0ABU9AZJ2_9BACT</name>
<dbReference type="PANTHER" id="PTHR43465">
    <property type="entry name" value="DUF1680 DOMAIN PROTEIN (AFU_ORTHOLOGUE AFUA_1G08910)"/>
    <property type="match status" value="1"/>
</dbReference>
<dbReference type="InterPro" id="IPR008928">
    <property type="entry name" value="6-hairpin_glycosidase_sf"/>
</dbReference>
<dbReference type="RefSeq" id="WP_341406302.1">
    <property type="nucleotide sequence ID" value="NZ_JBBUKT010000007.1"/>
</dbReference>
<dbReference type="InterPro" id="IPR049174">
    <property type="entry name" value="Beta-AFase-like"/>
</dbReference>
<dbReference type="PROSITE" id="PS50022">
    <property type="entry name" value="FA58C_3"/>
    <property type="match status" value="1"/>
</dbReference>
<dbReference type="Gene3D" id="2.60.120.260">
    <property type="entry name" value="Galactose-binding domain-like"/>
    <property type="match status" value="1"/>
</dbReference>
<dbReference type="PROSITE" id="PS51257">
    <property type="entry name" value="PROKAR_LIPOPROTEIN"/>
    <property type="match status" value="1"/>
</dbReference>
<reference evidence="2 3" key="1">
    <citation type="submission" date="2024-04" db="EMBL/GenBank/DDBJ databases">
        <title>Luteolibacter sp. isolated from soil.</title>
        <authorList>
            <person name="An J."/>
        </authorList>
    </citation>
    <scope>NUCLEOTIDE SEQUENCE [LARGE SCALE GENOMIC DNA]</scope>
    <source>
        <strain evidence="2 3">Y139</strain>
    </source>
</reference>
<dbReference type="InterPro" id="IPR008979">
    <property type="entry name" value="Galactose-bd-like_sf"/>
</dbReference>
<dbReference type="InterPro" id="IPR049049">
    <property type="entry name" value="Beta-AFase-like_GH127_C"/>
</dbReference>
<evidence type="ECO:0000313" key="3">
    <source>
        <dbReference type="Proteomes" id="UP001371305"/>
    </source>
</evidence>
<dbReference type="Gene3D" id="1.50.10.20">
    <property type="match status" value="1"/>
</dbReference>
<organism evidence="2 3">
    <name type="scientific">Luteolibacter soli</name>
    <dbReference type="NCBI Taxonomy" id="3135280"/>
    <lineage>
        <taxon>Bacteria</taxon>
        <taxon>Pseudomonadati</taxon>
        <taxon>Verrucomicrobiota</taxon>
        <taxon>Verrucomicrobiia</taxon>
        <taxon>Verrucomicrobiales</taxon>
        <taxon>Verrucomicrobiaceae</taxon>
        <taxon>Luteolibacter</taxon>
    </lineage>
</organism>
<evidence type="ECO:0000313" key="2">
    <source>
        <dbReference type="EMBL" id="MEK7952546.1"/>
    </source>
</evidence>
<protein>
    <submittedName>
        <fullName evidence="2">Beta-L-arabinofuranosidase domain-containing protein</fullName>
    </submittedName>
</protein>